<dbReference type="AlphaFoldDB" id="A0A0U2VIA1"/>
<keyword evidence="7" id="KW-1185">Reference proteome</keyword>
<protein>
    <submittedName>
        <fullName evidence="6">6-phospho-beta-glucosidase</fullName>
    </submittedName>
</protein>
<dbReference type="InterPro" id="IPR017853">
    <property type="entry name" value="GH"/>
</dbReference>
<dbReference type="InterPro" id="IPR018120">
    <property type="entry name" value="Glyco_hydro_1_AS"/>
</dbReference>
<dbReference type="GO" id="GO:0008422">
    <property type="term" value="F:beta-glucosidase activity"/>
    <property type="evidence" value="ECO:0007669"/>
    <property type="project" value="TreeGrafter"/>
</dbReference>
<dbReference type="InterPro" id="IPR001360">
    <property type="entry name" value="Glyco_hydro_1"/>
</dbReference>
<feature type="active site" description="Nucleophile" evidence="4">
    <location>
        <position position="368"/>
    </location>
</feature>
<evidence type="ECO:0000313" key="7">
    <source>
        <dbReference type="Proteomes" id="UP000067523"/>
    </source>
</evidence>
<dbReference type="PRINTS" id="PR00131">
    <property type="entry name" value="GLHYDRLASE1"/>
</dbReference>
<keyword evidence="2" id="KW-0378">Hydrolase</keyword>
<dbReference type="Gene3D" id="3.20.20.80">
    <property type="entry name" value="Glycosidases"/>
    <property type="match status" value="1"/>
</dbReference>
<evidence type="ECO:0000313" key="6">
    <source>
        <dbReference type="EMBL" id="ALS37324.1"/>
    </source>
</evidence>
<dbReference type="Pfam" id="PF00232">
    <property type="entry name" value="Glyco_hydro_1"/>
    <property type="match status" value="1"/>
</dbReference>
<dbReference type="SUPFAM" id="SSF51445">
    <property type="entry name" value="(Trans)glycosidases"/>
    <property type="match status" value="1"/>
</dbReference>
<reference evidence="7" key="1">
    <citation type="submission" date="2015-12" db="EMBL/GenBank/DDBJ databases">
        <authorList>
            <person name="Lauer A."/>
            <person name="Humrighouse B."/>
            <person name="Loparev V."/>
            <person name="Shewmaker P.L."/>
            <person name="Whitney A.M."/>
            <person name="McLaughlin R.W."/>
        </authorList>
    </citation>
    <scope>NUCLEOTIDE SEQUENCE [LARGE SCALE GENOMIC DNA]</scope>
    <source>
        <strain evidence="7">LMG 26678</strain>
    </source>
</reference>
<dbReference type="Proteomes" id="UP000067523">
    <property type="component" value="Chromosome"/>
</dbReference>
<dbReference type="GO" id="GO:0016052">
    <property type="term" value="P:carbohydrate catabolic process"/>
    <property type="evidence" value="ECO:0007669"/>
    <property type="project" value="TreeGrafter"/>
</dbReference>
<dbReference type="GO" id="GO:0005829">
    <property type="term" value="C:cytosol"/>
    <property type="evidence" value="ECO:0007669"/>
    <property type="project" value="TreeGrafter"/>
</dbReference>
<dbReference type="EMBL" id="CP013655">
    <property type="protein sequence ID" value="ALS37324.1"/>
    <property type="molecule type" value="Genomic_DNA"/>
</dbReference>
<name>A0A0U2VIA1_9ENTE</name>
<dbReference type="PROSITE" id="PS00572">
    <property type="entry name" value="GLYCOSYL_HYDROL_F1_1"/>
    <property type="match status" value="1"/>
</dbReference>
<sequence>MDYQFPKGFWWGSAASGPQTEGVFEGDGKAQNIWDFWYEEKPEKFFNNVGPDKTSRFYKKYQEDIQLMKETGHNSFRTSIQWSRLIPDPETGVVNPKAVEFYNHVIDGLLENGIEPFFNLYHFDMPMTMQEKGGWLNREVVDQYVFYAKTCFELFGDRVKKWFTHNEPIVPVEGGYLYGWHYPDEINLKHGVQVAYHEALASAKAIEVYHSMNFLDGEIGIVLNLTPTYPRDEQNKADVEAARLVDGLFNRSFLDPAVKGHFPEDIIKWVKENDLMPITTPEDLKTIAENTIDLLGVNYYQPRRVKAKETPVEIAGNSILPEDFYDVYDMPGKKMNPYRGWEIYEKGIYDTLMNLKENYGNIRCYISENGMGVEGEERFVNADGMIENDYRIEFVTDHLKWVHQAIQEGSQVQGYHMWTCMDNWSWLNAYKNRYGFIAVDLEQEGKRTIKKSGYWFKELTKNNGFN</sequence>
<keyword evidence="3" id="KW-0326">Glycosidase</keyword>
<dbReference type="FunFam" id="3.20.20.80:FF:000004">
    <property type="entry name" value="Beta-glucosidase 6-phospho-beta-glucosidase"/>
    <property type="match status" value="1"/>
</dbReference>
<evidence type="ECO:0000256" key="4">
    <source>
        <dbReference type="PROSITE-ProRule" id="PRU10055"/>
    </source>
</evidence>
<dbReference type="PANTHER" id="PTHR10353:SF139">
    <property type="entry name" value="6-PHOSPHO-BETA-GLUCOSIDASE GMUD"/>
    <property type="match status" value="1"/>
</dbReference>
<evidence type="ECO:0000256" key="1">
    <source>
        <dbReference type="ARBA" id="ARBA00010838"/>
    </source>
</evidence>
<dbReference type="KEGG" id="erx:ATZ35_09180"/>
<accession>A0A0U2VIA1</accession>
<evidence type="ECO:0000256" key="3">
    <source>
        <dbReference type="ARBA" id="ARBA00023295"/>
    </source>
</evidence>
<dbReference type="RefSeq" id="WP_279614928.1">
    <property type="nucleotide sequence ID" value="NZ_CP013655.1"/>
</dbReference>
<dbReference type="PANTHER" id="PTHR10353">
    <property type="entry name" value="GLYCOSYL HYDROLASE"/>
    <property type="match status" value="1"/>
</dbReference>
<proteinExistence type="inferred from homology"/>
<comment type="similarity">
    <text evidence="1 5">Belongs to the glycosyl hydrolase 1 family.</text>
</comment>
<gene>
    <name evidence="6" type="ORF">ATZ35_09180</name>
</gene>
<evidence type="ECO:0000256" key="2">
    <source>
        <dbReference type="ARBA" id="ARBA00022801"/>
    </source>
</evidence>
<dbReference type="STRING" id="118060.ATZ35_09180"/>
<organism evidence="6 7">
    <name type="scientific">Enterococcus rotai</name>
    <dbReference type="NCBI Taxonomy" id="118060"/>
    <lineage>
        <taxon>Bacteria</taxon>
        <taxon>Bacillati</taxon>
        <taxon>Bacillota</taxon>
        <taxon>Bacilli</taxon>
        <taxon>Lactobacillales</taxon>
        <taxon>Enterococcaceae</taxon>
        <taxon>Enterococcus</taxon>
    </lineage>
</organism>
<evidence type="ECO:0000256" key="5">
    <source>
        <dbReference type="RuleBase" id="RU003690"/>
    </source>
</evidence>